<comment type="miscellaneous">
    <text evidence="3">Although this enzyme belongs to the family of MTA phosphorylases based on sequence homology, it has been shown that conserved amino acid substitutions in the substrate binding pocket convert the substrate specificity of this enzyme from 6-aminopurines to 6-oxopurines.</text>
</comment>
<dbReference type="PANTHER" id="PTHR42679">
    <property type="entry name" value="S-METHYL-5'-THIOADENOSINE PHOSPHORYLASE"/>
    <property type="match status" value="1"/>
</dbReference>
<accession>A0ABS9HYP7</accession>
<dbReference type="NCBIfam" id="NF006599">
    <property type="entry name" value="PRK09136.1"/>
    <property type="match status" value="1"/>
</dbReference>
<dbReference type="InterPro" id="IPR018099">
    <property type="entry name" value="Purine_phosphorylase-2_CS"/>
</dbReference>
<feature type="domain" description="Nucleoside phosphorylase" evidence="4">
    <location>
        <begin position="14"/>
        <end position="253"/>
    </location>
</feature>
<feature type="site" description="Important for substrate specificity" evidence="3">
    <location>
        <position position="239"/>
    </location>
</feature>
<comment type="subunit">
    <text evidence="3">Homohexamer. Dimer of a homotrimer.</text>
</comment>
<keyword evidence="1 3" id="KW-0328">Glycosyltransferase</keyword>
<dbReference type="EC" id="2.4.2.1" evidence="3"/>
<dbReference type="PROSITE" id="PS01240">
    <property type="entry name" value="PNP_MTAP_2"/>
    <property type="match status" value="1"/>
</dbReference>
<evidence type="ECO:0000313" key="6">
    <source>
        <dbReference type="Proteomes" id="UP001430796"/>
    </source>
</evidence>
<evidence type="ECO:0000313" key="5">
    <source>
        <dbReference type="EMBL" id="MCF7223512.1"/>
    </source>
</evidence>
<dbReference type="Proteomes" id="UP001430796">
    <property type="component" value="Unassembled WGS sequence"/>
</dbReference>
<dbReference type="InterPro" id="IPR035994">
    <property type="entry name" value="Nucleoside_phosphorylase_sf"/>
</dbReference>
<evidence type="ECO:0000256" key="2">
    <source>
        <dbReference type="ARBA" id="ARBA00022679"/>
    </source>
</evidence>
<dbReference type="EMBL" id="JAKJPO010000016">
    <property type="protein sequence ID" value="MCF7223512.1"/>
    <property type="molecule type" value="Genomic_DNA"/>
</dbReference>
<dbReference type="HAMAP" id="MF_01963">
    <property type="entry name" value="MTAP"/>
    <property type="match status" value="1"/>
</dbReference>
<evidence type="ECO:0000256" key="3">
    <source>
        <dbReference type="HAMAP-Rule" id="MF_01963"/>
    </source>
</evidence>
<keyword evidence="2 3" id="KW-0808">Transferase</keyword>
<evidence type="ECO:0000259" key="4">
    <source>
        <dbReference type="Pfam" id="PF01048"/>
    </source>
</evidence>
<comment type="similarity">
    <text evidence="3">Belongs to the PNP/MTAP phosphorylase family. MTAP subfamily.</text>
</comment>
<feature type="binding site" evidence="3">
    <location>
        <begin position="224"/>
        <end position="226"/>
    </location>
    <ligand>
        <name>substrate</name>
    </ligand>
</feature>
<dbReference type="InterPro" id="IPR010044">
    <property type="entry name" value="MTAP"/>
</dbReference>
<comment type="caution">
    <text evidence="3">Lacks conserved residue(s) required for the propagation of feature annotation.</text>
</comment>
<comment type="pathway">
    <text evidence="3">Purine metabolism; purine nucleoside salvage.</text>
</comment>
<dbReference type="SUPFAM" id="SSF53167">
    <property type="entry name" value="Purine and uridine phosphorylases"/>
    <property type="match status" value="1"/>
</dbReference>
<dbReference type="GO" id="GO:0016757">
    <property type="term" value="F:glycosyltransferase activity"/>
    <property type="evidence" value="ECO:0007669"/>
    <property type="project" value="UniProtKB-KW"/>
</dbReference>
<organism evidence="5 6">
    <name type="scientific">Marilutibacter chinensis</name>
    <dbReference type="NCBI Taxonomy" id="2912247"/>
    <lineage>
        <taxon>Bacteria</taxon>
        <taxon>Pseudomonadati</taxon>
        <taxon>Pseudomonadota</taxon>
        <taxon>Gammaproteobacteria</taxon>
        <taxon>Lysobacterales</taxon>
        <taxon>Lysobacteraceae</taxon>
        <taxon>Marilutibacter</taxon>
    </lineage>
</organism>
<dbReference type="CDD" id="cd09010">
    <property type="entry name" value="MTAP_SsMTAPII_like_MTIP"/>
    <property type="match status" value="1"/>
</dbReference>
<keyword evidence="3" id="KW-0660">Purine salvage</keyword>
<sequence>MSTSGSATGGAIDLAVIGGTGVYRLAALQDVESHELETCYGKPSGPVRIGTLHGRRVAFLARHGEGHSVPPHLINYRANLAALQTLGAVRVLALNTVGGITDRFGPRVLACPDQLIDYTWGRVSTLCEGESWTESGGEVLHVDFGEPYTRALRIAMVQAARRAGVDLVDGGCYGATQGPRLETRAEIVRMRRDGCDLVGMTGMPEAGLARELGLDYACLAIVANWAAGAGPDPDEVITLQDVLDNVAAASAGLPALLAALLEN</sequence>
<comment type="catalytic activity">
    <reaction evidence="3">
        <text>a purine D-ribonucleoside + phosphate = a purine nucleobase + alpha-D-ribose 1-phosphate</text>
        <dbReference type="Rhea" id="RHEA:19805"/>
        <dbReference type="ChEBI" id="CHEBI:26386"/>
        <dbReference type="ChEBI" id="CHEBI:43474"/>
        <dbReference type="ChEBI" id="CHEBI:57720"/>
        <dbReference type="ChEBI" id="CHEBI:142355"/>
        <dbReference type="EC" id="2.4.2.1"/>
    </reaction>
</comment>
<feature type="site" description="Important for substrate specificity" evidence="3">
    <location>
        <position position="182"/>
    </location>
</feature>
<reference evidence="5" key="1">
    <citation type="submission" date="2022-01" db="EMBL/GenBank/DDBJ databases">
        <title>Lysobacter chinensis sp. nov., a bacterium isolated from cow dung compost.</title>
        <authorList>
            <person name="Liu Y."/>
        </authorList>
    </citation>
    <scope>NUCLEOTIDE SEQUENCE</scope>
    <source>
        <strain evidence="5">TLK-CK17</strain>
    </source>
</reference>
<dbReference type="Pfam" id="PF01048">
    <property type="entry name" value="PNP_UDP_1"/>
    <property type="match status" value="1"/>
</dbReference>
<feature type="binding site" evidence="3">
    <location>
        <position position="201"/>
    </location>
    <ligand>
        <name>phosphate</name>
        <dbReference type="ChEBI" id="CHEBI:43474"/>
    </ligand>
</feature>
<proteinExistence type="inferred from homology"/>
<dbReference type="Gene3D" id="3.40.50.1580">
    <property type="entry name" value="Nucleoside phosphorylase domain"/>
    <property type="match status" value="1"/>
</dbReference>
<comment type="caution">
    <text evidence="5">The sequence shown here is derived from an EMBL/GenBank/DDBJ whole genome shotgun (WGS) entry which is preliminary data.</text>
</comment>
<feature type="binding site" evidence="3">
    <location>
        <position position="200"/>
    </location>
    <ligand>
        <name>substrate</name>
    </ligand>
</feature>
<feature type="binding site" evidence="3">
    <location>
        <begin position="62"/>
        <end position="63"/>
    </location>
    <ligand>
        <name>phosphate</name>
        <dbReference type="ChEBI" id="CHEBI:43474"/>
    </ligand>
</feature>
<dbReference type="RefSeq" id="WP_237056566.1">
    <property type="nucleotide sequence ID" value="NZ_JAKJPO010000016.1"/>
</dbReference>
<keyword evidence="6" id="KW-1185">Reference proteome</keyword>
<comment type="function">
    <text evidence="3">Purine nucleoside phosphorylase which is highly specific for 6-oxopurine nucleosides. Cleaves guanosine or inosine to respective bases and sugar-1-phosphate molecules. Involved in purine salvage.</text>
</comment>
<protein>
    <recommendedName>
        <fullName evidence="3">Probable 6-oxopurine nucleoside phosphorylase</fullName>
        <ecNumber evidence="3">2.4.2.1</ecNumber>
    </recommendedName>
    <alternativeName>
        <fullName evidence="3">Purine nucleoside phosphorylase</fullName>
        <shortName evidence="3">PNP</shortName>
    </alternativeName>
</protein>
<dbReference type="InterPro" id="IPR000845">
    <property type="entry name" value="Nucleoside_phosphorylase_d"/>
</dbReference>
<evidence type="ECO:0000256" key="1">
    <source>
        <dbReference type="ARBA" id="ARBA00022676"/>
    </source>
</evidence>
<dbReference type="PANTHER" id="PTHR42679:SF2">
    <property type="entry name" value="S-METHYL-5'-THIOADENOSINE PHOSPHORYLASE"/>
    <property type="match status" value="1"/>
</dbReference>
<name>A0ABS9HYP7_9GAMM</name>
<gene>
    <name evidence="5" type="ORF">L3V18_17265</name>
</gene>
<feature type="binding site" evidence="3">
    <location>
        <position position="20"/>
    </location>
    <ligand>
        <name>phosphate</name>
        <dbReference type="ChEBI" id="CHEBI:43474"/>
    </ligand>
</feature>
<reference evidence="5" key="2">
    <citation type="submission" date="2022-01" db="EMBL/GenBank/DDBJ databases">
        <authorList>
            <person name="Zhou L.Y."/>
        </authorList>
    </citation>
    <scope>NUCLEOTIDE SEQUENCE</scope>
    <source>
        <strain evidence="5">TLK-CK17</strain>
    </source>
</reference>